<proteinExistence type="predicted"/>
<gene>
    <name evidence="4" type="ORF">ATJ97_0380</name>
</gene>
<dbReference type="SUPFAM" id="SSF51905">
    <property type="entry name" value="FAD/NAD(P)-binding domain"/>
    <property type="match status" value="1"/>
</dbReference>
<dbReference type="Pfam" id="PF01494">
    <property type="entry name" value="FAD_binding_3"/>
    <property type="match status" value="1"/>
</dbReference>
<keyword evidence="1" id="KW-0560">Oxidoreductase</keyword>
<evidence type="ECO:0000313" key="4">
    <source>
        <dbReference type="EMBL" id="PFG37916.1"/>
    </source>
</evidence>
<evidence type="ECO:0000313" key="5">
    <source>
        <dbReference type="Proteomes" id="UP000222106"/>
    </source>
</evidence>
<dbReference type="PRINTS" id="PR00420">
    <property type="entry name" value="RNGMNOXGNASE"/>
</dbReference>
<comment type="caution">
    <text evidence="4">The sequence shown here is derived from an EMBL/GenBank/DDBJ whole genome shotgun (WGS) entry which is preliminary data.</text>
</comment>
<evidence type="ECO:0000256" key="2">
    <source>
        <dbReference type="ARBA" id="ARBA00023033"/>
    </source>
</evidence>
<organism evidence="4 5">
    <name type="scientific">Georgenia soli</name>
    <dbReference type="NCBI Taxonomy" id="638953"/>
    <lineage>
        <taxon>Bacteria</taxon>
        <taxon>Bacillati</taxon>
        <taxon>Actinomycetota</taxon>
        <taxon>Actinomycetes</taxon>
        <taxon>Micrococcales</taxon>
        <taxon>Bogoriellaceae</taxon>
        <taxon>Georgenia</taxon>
    </lineage>
</organism>
<evidence type="ECO:0000259" key="3">
    <source>
        <dbReference type="Pfam" id="PF01494"/>
    </source>
</evidence>
<dbReference type="GO" id="GO:0004497">
    <property type="term" value="F:monooxygenase activity"/>
    <property type="evidence" value="ECO:0007669"/>
    <property type="project" value="UniProtKB-KW"/>
</dbReference>
<reference evidence="4 5" key="1">
    <citation type="submission" date="2017-10" db="EMBL/GenBank/DDBJ databases">
        <title>Sequencing the genomes of 1000 actinobacteria strains.</title>
        <authorList>
            <person name="Klenk H.-P."/>
        </authorList>
    </citation>
    <scope>NUCLEOTIDE SEQUENCE [LARGE SCALE GENOMIC DNA]</scope>
    <source>
        <strain evidence="4 5">DSM 21838</strain>
    </source>
</reference>
<dbReference type="Gene3D" id="3.50.50.60">
    <property type="entry name" value="FAD/NAD(P)-binding domain"/>
    <property type="match status" value="1"/>
</dbReference>
<name>A0A2A9EH17_9MICO</name>
<keyword evidence="5" id="KW-1185">Reference proteome</keyword>
<dbReference type="RefSeq" id="WP_098482284.1">
    <property type="nucleotide sequence ID" value="NZ_PDJI01000004.1"/>
</dbReference>
<protein>
    <submittedName>
        <fullName evidence="4">2-polyprenyl-6-methoxyphenol hydroxylase-like FAD-dependent oxidoreductase</fullName>
    </submittedName>
</protein>
<dbReference type="OrthoDB" id="9782160at2"/>
<dbReference type="InterPro" id="IPR050493">
    <property type="entry name" value="FAD-dep_Monooxygenase_BioMet"/>
</dbReference>
<dbReference type="PANTHER" id="PTHR13789:SF309">
    <property type="entry name" value="PUTATIVE (AFU_ORTHOLOGUE AFUA_6G14510)-RELATED"/>
    <property type="match status" value="1"/>
</dbReference>
<evidence type="ECO:0000256" key="1">
    <source>
        <dbReference type="ARBA" id="ARBA00023002"/>
    </source>
</evidence>
<dbReference type="EMBL" id="PDJI01000004">
    <property type="protein sequence ID" value="PFG37916.1"/>
    <property type="molecule type" value="Genomic_DNA"/>
</dbReference>
<dbReference type="InterPro" id="IPR036188">
    <property type="entry name" value="FAD/NAD-bd_sf"/>
</dbReference>
<dbReference type="PANTHER" id="PTHR13789">
    <property type="entry name" value="MONOOXYGENASE"/>
    <property type="match status" value="1"/>
</dbReference>
<dbReference type="Proteomes" id="UP000222106">
    <property type="component" value="Unassembled WGS sequence"/>
</dbReference>
<accession>A0A2A9EH17</accession>
<dbReference type="GO" id="GO:0071949">
    <property type="term" value="F:FAD binding"/>
    <property type="evidence" value="ECO:0007669"/>
    <property type="project" value="InterPro"/>
</dbReference>
<sequence length="408" mass="42769">MRHAVVVGGGVGGLAAALALGRAGWRVTVLERAPAFAEIGAGITLPANARRALHALGLADVVGSGAPPQEEGGVRDPSGRWLVRLGGARAAGAGAEAARAEPGTTGTRSGADAEAVVVGIHRQHLHRLLLDAVPPDALVSGARVVSVRAAGAGRASVTFVRGGTERTATADLVVGADGIRSRVRSELWPEHPGPRYSGVTAWRSVTRGTETVQAGVTSTWGPGTEFGIVPLLDGRVYWFAAAPAPEGERSADELGDLRRRFRHWHAPIPALLASGQPEDVLRHDLYELGRPLRSFVRGPVALLGDAAHAMTPHLGQGAAQALEDAVVLGRACAPDRPVEVSLAVYDRTRRPRAQAVATASRWAGRVGHELRLAPAVALRNAVMRRLPAALALRPLTRFTRWDPDPLSS</sequence>
<dbReference type="AlphaFoldDB" id="A0A2A9EH17"/>
<dbReference type="InterPro" id="IPR002938">
    <property type="entry name" value="FAD-bd"/>
</dbReference>
<keyword evidence="2" id="KW-0503">Monooxygenase</keyword>
<feature type="domain" description="FAD-binding" evidence="3">
    <location>
        <begin position="4"/>
        <end position="359"/>
    </location>
</feature>